<comment type="subcellular location">
    <subcellularLocation>
        <location evidence="1">Membrane</location>
        <topology evidence="1">Multi-pass membrane protein</topology>
    </subcellularLocation>
</comment>
<dbReference type="Pfam" id="PF02397">
    <property type="entry name" value="Bac_transf"/>
    <property type="match status" value="1"/>
</dbReference>
<evidence type="ECO:0000256" key="1">
    <source>
        <dbReference type="ARBA" id="ARBA00004141"/>
    </source>
</evidence>
<keyword evidence="5 7" id="KW-1133">Transmembrane helix</keyword>
<dbReference type="InterPro" id="IPR003362">
    <property type="entry name" value="Bact_transf"/>
</dbReference>
<dbReference type="PATRIC" id="fig|1454006.5.peg.705"/>
<dbReference type="RefSeq" id="WP_044637562.1">
    <property type="nucleotide sequence ID" value="NZ_CP007202.1"/>
</dbReference>
<evidence type="ECO:0000256" key="4">
    <source>
        <dbReference type="ARBA" id="ARBA00022692"/>
    </source>
</evidence>
<dbReference type="PANTHER" id="PTHR30576">
    <property type="entry name" value="COLANIC BIOSYNTHESIS UDP-GLUCOSE LIPID CARRIER TRANSFERASE"/>
    <property type="match status" value="1"/>
</dbReference>
<organism evidence="9 10">
    <name type="scientific">Siansivirga zeaxanthinifaciens CC-SAMT-1</name>
    <dbReference type="NCBI Taxonomy" id="1454006"/>
    <lineage>
        <taxon>Bacteria</taxon>
        <taxon>Pseudomonadati</taxon>
        <taxon>Bacteroidota</taxon>
        <taxon>Flavobacteriia</taxon>
        <taxon>Flavobacteriales</taxon>
        <taxon>Flavobacteriaceae</taxon>
        <taxon>Siansivirga</taxon>
    </lineage>
</organism>
<keyword evidence="6 7" id="KW-0472">Membrane</keyword>
<feature type="transmembrane region" description="Helical" evidence="7">
    <location>
        <begin position="68"/>
        <end position="90"/>
    </location>
</feature>
<reference evidence="9 10" key="1">
    <citation type="submission" date="2014-02" db="EMBL/GenBank/DDBJ databases">
        <authorList>
            <person name="Young C.-C."/>
            <person name="Hameed A."/>
            <person name="Huang H.-C."/>
            <person name="Shahina M."/>
        </authorList>
    </citation>
    <scope>NUCLEOTIDE SEQUENCE [LARGE SCALE GENOMIC DNA]</scope>
    <source>
        <strain evidence="9 10">CC-SAMT-1</strain>
    </source>
</reference>
<comment type="similarity">
    <text evidence="2">Belongs to the bacterial sugar transferase family.</text>
</comment>
<feature type="transmembrane region" description="Helical" evidence="7">
    <location>
        <begin position="38"/>
        <end position="56"/>
    </location>
</feature>
<protein>
    <submittedName>
        <fullName evidence="9">Sugar transferase</fullName>
    </submittedName>
</protein>
<evidence type="ECO:0000256" key="5">
    <source>
        <dbReference type="ARBA" id="ARBA00022989"/>
    </source>
</evidence>
<evidence type="ECO:0000256" key="7">
    <source>
        <dbReference type="SAM" id="Phobius"/>
    </source>
</evidence>
<dbReference type="OrthoDB" id="9808602at2"/>
<dbReference type="AlphaFoldDB" id="A0A0C5WJE7"/>
<keyword evidence="4 7" id="KW-0812">Transmembrane</keyword>
<sequence length="451" mass="52887">MSTFKQGRYSGFLKPISYLIDLAIITGCLFLFDINLNNIYVFLSYASISWIIIAFKNQFYEVQRHTKIIQIVTLLFRQIIFFCIILYAYIGFFKQPSISRLALGNYIFVVFLVVSFFKLLFFFLLNKYREALGGNLRNVIVIGDTEKTRQLIKIFKTRLHFGYKFKKQFKPTKEDFSLQKCFNFIVENDINEIYFSVADLTNKQINKLIDFADNNLRELKFIPDNKDIYSKKLKYEYYEYIPILSLRTIPIQGSVNKVIKRLFDILFASFVIIFILSWLTPILAIIIKLESKGPVFFKQSRNGFNYQEFDCFKFRSMTPNKDAHLHQATKGDLRITKVGAFIRKTSIDELPQFFNVLFGDMSVVGPRPHMVSHTNLYSQRVDKFMVRHFVKPGITGLAQISGFRGEIEGDKDIINRVKFDIFYIENWSLLLDIKIIIQTFLNAVKGEEKAY</sequence>
<keyword evidence="10" id="KW-1185">Reference proteome</keyword>
<dbReference type="Proteomes" id="UP000032229">
    <property type="component" value="Chromosome"/>
</dbReference>
<name>A0A0C5WJE7_9FLAO</name>
<gene>
    <name evidence="9" type="ORF">AW14_03635</name>
</gene>
<evidence type="ECO:0000313" key="10">
    <source>
        <dbReference type="Proteomes" id="UP000032229"/>
    </source>
</evidence>
<evidence type="ECO:0000256" key="6">
    <source>
        <dbReference type="ARBA" id="ARBA00023136"/>
    </source>
</evidence>
<evidence type="ECO:0000313" key="9">
    <source>
        <dbReference type="EMBL" id="AJR02865.1"/>
    </source>
</evidence>
<dbReference type="GO" id="GO:0016020">
    <property type="term" value="C:membrane"/>
    <property type="evidence" value="ECO:0007669"/>
    <property type="project" value="UniProtKB-SubCell"/>
</dbReference>
<dbReference type="EMBL" id="CP007202">
    <property type="protein sequence ID" value="AJR02865.1"/>
    <property type="molecule type" value="Genomic_DNA"/>
</dbReference>
<dbReference type="STRING" id="1454006.AW14_03635"/>
<feature type="transmembrane region" description="Helical" evidence="7">
    <location>
        <begin position="12"/>
        <end position="32"/>
    </location>
</feature>
<keyword evidence="3 9" id="KW-0808">Transferase</keyword>
<proteinExistence type="inferred from homology"/>
<dbReference type="InterPro" id="IPR017475">
    <property type="entry name" value="EPS_sugar_tfrase"/>
</dbReference>
<evidence type="ECO:0000256" key="2">
    <source>
        <dbReference type="ARBA" id="ARBA00006464"/>
    </source>
</evidence>
<dbReference type="InterPro" id="IPR017473">
    <property type="entry name" value="Undecaprenyl-P_gluc_Ptfrase"/>
</dbReference>
<feature type="transmembrane region" description="Helical" evidence="7">
    <location>
        <begin position="265"/>
        <end position="287"/>
    </location>
</feature>
<accession>A0A0C5WJE7</accession>
<feature type="domain" description="Bacterial sugar transferase" evidence="8">
    <location>
        <begin position="260"/>
        <end position="444"/>
    </location>
</feature>
<dbReference type="NCBIfam" id="TIGR03025">
    <property type="entry name" value="EPS_sugtrans"/>
    <property type="match status" value="1"/>
</dbReference>
<dbReference type="Pfam" id="PF13727">
    <property type="entry name" value="CoA_binding_3"/>
    <property type="match status" value="1"/>
</dbReference>
<evidence type="ECO:0000259" key="8">
    <source>
        <dbReference type="Pfam" id="PF02397"/>
    </source>
</evidence>
<dbReference type="NCBIfam" id="TIGR03023">
    <property type="entry name" value="WcaJ_sugtrans"/>
    <property type="match status" value="1"/>
</dbReference>
<dbReference type="KEGG" id="sze:AW14_03635"/>
<evidence type="ECO:0000256" key="3">
    <source>
        <dbReference type="ARBA" id="ARBA00022679"/>
    </source>
</evidence>
<dbReference type="HOGENOM" id="CLU_024920_0_1_10"/>
<dbReference type="PANTHER" id="PTHR30576:SF0">
    <property type="entry name" value="UNDECAPRENYL-PHOSPHATE N-ACETYLGALACTOSAMINYL 1-PHOSPHATE TRANSFERASE-RELATED"/>
    <property type="match status" value="1"/>
</dbReference>
<dbReference type="GO" id="GO:0016780">
    <property type="term" value="F:phosphotransferase activity, for other substituted phosphate groups"/>
    <property type="evidence" value="ECO:0007669"/>
    <property type="project" value="TreeGrafter"/>
</dbReference>
<feature type="transmembrane region" description="Helical" evidence="7">
    <location>
        <begin position="102"/>
        <end position="125"/>
    </location>
</feature>